<accession>M6Q259</accession>
<keyword evidence="2" id="KW-1185">Reference proteome</keyword>
<evidence type="ECO:0000313" key="1">
    <source>
        <dbReference type="EMBL" id="EMN89616.1"/>
    </source>
</evidence>
<organism evidence="1 2">
    <name type="scientific">Leptospira weilii str. UI 13098</name>
    <dbReference type="NCBI Taxonomy" id="1088542"/>
    <lineage>
        <taxon>Bacteria</taxon>
        <taxon>Pseudomonadati</taxon>
        <taxon>Spirochaetota</taxon>
        <taxon>Spirochaetia</taxon>
        <taxon>Leptospirales</taxon>
        <taxon>Leptospiraceae</taxon>
        <taxon>Leptospira</taxon>
    </lineage>
</organism>
<sequence length="43" mass="5235">MDKGFGMIHRIPIQFFKRIKFIKIGFLLRFNLNFGRFLKYGIL</sequence>
<reference evidence="1 2" key="1">
    <citation type="submission" date="2013-01" db="EMBL/GenBank/DDBJ databases">
        <authorList>
            <person name="Harkins D.M."/>
            <person name="Durkin A.S."/>
            <person name="Brinkac L.M."/>
            <person name="Haft D.H."/>
            <person name="Selengut J.D."/>
            <person name="Sanka R."/>
            <person name="DePew J."/>
            <person name="Purushe J."/>
            <person name="Chanthongthip A."/>
            <person name="Lattana O."/>
            <person name="Phetsouvanh R."/>
            <person name="Newton P.N."/>
            <person name="Vinetz J.M."/>
            <person name="Sutton G.G."/>
            <person name="Nierman W.C."/>
            <person name="Fouts D.E."/>
        </authorList>
    </citation>
    <scope>NUCLEOTIDE SEQUENCE [LARGE SCALE GENOMIC DNA]</scope>
    <source>
        <strain evidence="1 2">UI 13098</strain>
    </source>
</reference>
<gene>
    <name evidence="1" type="ORF">LEP1GSC108_2688</name>
</gene>
<evidence type="ECO:0000313" key="2">
    <source>
        <dbReference type="Proteomes" id="UP000012118"/>
    </source>
</evidence>
<dbReference type="EMBL" id="AHNU02000049">
    <property type="protein sequence ID" value="EMN89616.1"/>
    <property type="molecule type" value="Genomic_DNA"/>
</dbReference>
<protein>
    <submittedName>
        <fullName evidence="1">Uncharacterized protein</fullName>
    </submittedName>
</protein>
<dbReference type="Proteomes" id="UP000012118">
    <property type="component" value="Unassembled WGS sequence"/>
</dbReference>
<proteinExistence type="predicted"/>
<comment type="caution">
    <text evidence="1">The sequence shown here is derived from an EMBL/GenBank/DDBJ whole genome shotgun (WGS) entry which is preliminary data.</text>
</comment>
<dbReference type="AlphaFoldDB" id="M6Q259"/>
<name>M6Q259_9LEPT</name>